<gene>
    <name evidence="11" type="ORF">E7Z59_14520</name>
</gene>
<dbReference type="EMBL" id="SSMC01000004">
    <property type="protein sequence ID" value="THD65796.1"/>
    <property type="molecule type" value="Genomic_DNA"/>
</dbReference>
<feature type="domain" description="Aminotransferase class I/classII large" evidence="10">
    <location>
        <begin position="43"/>
        <end position="366"/>
    </location>
</feature>
<comment type="caution">
    <text evidence="11">The sequence shown here is derived from an EMBL/GenBank/DDBJ whole genome shotgun (WGS) entry which is preliminary data.</text>
</comment>
<keyword evidence="8" id="KW-0368">Histidine biosynthesis</keyword>
<evidence type="ECO:0000313" key="12">
    <source>
        <dbReference type="Proteomes" id="UP000305939"/>
    </source>
</evidence>
<organism evidence="11 12">
    <name type="scientific">Robertkochia marina</name>
    <dbReference type="NCBI Taxonomy" id="1227945"/>
    <lineage>
        <taxon>Bacteria</taxon>
        <taxon>Pseudomonadati</taxon>
        <taxon>Bacteroidota</taxon>
        <taxon>Flavobacteriia</taxon>
        <taxon>Flavobacteriales</taxon>
        <taxon>Flavobacteriaceae</taxon>
        <taxon>Robertkochia</taxon>
    </lineage>
</organism>
<dbReference type="GO" id="GO:0030170">
    <property type="term" value="F:pyridoxal phosphate binding"/>
    <property type="evidence" value="ECO:0007669"/>
    <property type="project" value="InterPro"/>
</dbReference>
<keyword evidence="12" id="KW-1185">Reference proteome</keyword>
<dbReference type="CDD" id="cd00609">
    <property type="entry name" value="AAT_like"/>
    <property type="match status" value="1"/>
</dbReference>
<evidence type="ECO:0000256" key="4">
    <source>
        <dbReference type="ARBA" id="ARBA00022576"/>
    </source>
</evidence>
<keyword evidence="4 11" id="KW-0032">Aminotransferase</keyword>
<evidence type="ECO:0000313" key="11">
    <source>
        <dbReference type="EMBL" id="THD65796.1"/>
    </source>
</evidence>
<evidence type="ECO:0000256" key="3">
    <source>
        <dbReference type="ARBA" id="ARBA00012748"/>
    </source>
</evidence>
<dbReference type="PANTHER" id="PTHR43643">
    <property type="entry name" value="HISTIDINOL-PHOSPHATE AMINOTRANSFERASE 2"/>
    <property type="match status" value="1"/>
</dbReference>
<evidence type="ECO:0000256" key="9">
    <source>
        <dbReference type="ARBA" id="ARBA00047481"/>
    </source>
</evidence>
<proteinExistence type="inferred from homology"/>
<dbReference type="SUPFAM" id="SSF53383">
    <property type="entry name" value="PLP-dependent transferases"/>
    <property type="match status" value="1"/>
</dbReference>
<dbReference type="Pfam" id="PF00155">
    <property type="entry name" value="Aminotran_1_2"/>
    <property type="match status" value="1"/>
</dbReference>
<reference evidence="11 12" key="1">
    <citation type="submission" date="2019-04" db="EMBL/GenBank/DDBJ databases">
        <title>Draft genome sequence of Robertkochia marina CC-AMO-30D.</title>
        <authorList>
            <person name="Hameed A."/>
            <person name="Lin S.-Y."/>
            <person name="Shahina M."/>
            <person name="Lai W.-A."/>
            <person name="Young C.-C."/>
        </authorList>
    </citation>
    <scope>NUCLEOTIDE SEQUENCE [LARGE SCALE GENOMIC DNA]</scope>
    <source>
        <strain evidence="11 12">CC-AMO-30D</strain>
    </source>
</reference>
<dbReference type="AlphaFoldDB" id="A0A4S3LX77"/>
<evidence type="ECO:0000256" key="7">
    <source>
        <dbReference type="ARBA" id="ARBA00022898"/>
    </source>
</evidence>
<dbReference type="InterPro" id="IPR015421">
    <property type="entry name" value="PyrdxlP-dep_Trfase_major"/>
</dbReference>
<dbReference type="InterPro" id="IPR050106">
    <property type="entry name" value="HistidinolP_aminotransfase"/>
</dbReference>
<evidence type="ECO:0000256" key="8">
    <source>
        <dbReference type="ARBA" id="ARBA00023102"/>
    </source>
</evidence>
<keyword evidence="6 11" id="KW-0808">Transferase</keyword>
<dbReference type="GO" id="GO:0004400">
    <property type="term" value="F:histidinol-phosphate transaminase activity"/>
    <property type="evidence" value="ECO:0007669"/>
    <property type="project" value="UniProtKB-EC"/>
</dbReference>
<dbReference type="Gene3D" id="3.40.640.10">
    <property type="entry name" value="Type I PLP-dependent aspartate aminotransferase-like (Major domain)"/>
    <property type="match status" value="1"/>
</dbReference>
<keyword evidence="7" id="KW-0663">Pyridoxal phosphate</keyword>
<dbReference type="InterPro" id="IPR004839">
    <property type="entry name" value="Aminotransferase_I/II_large"/>
</dbReference>
<dbReference type="EC" id="2.6.1.9" evidence="3"/>
<evidence type="ECO:0000256" key="5">
    <source>
        <dbReference type="ARBA" id="ARBA00022605"/>
    </source>
</evidence>
<comment type="catalytic activity">
    <reaction evidence="9">
        <text>L-histidinol phosphate + 2-oxoglutarate = 3-(imidazol-4-yl)-2-oxopropyl phosphate + L-glutamate</text>
        <dbReference type="Rhea" id="RHEA:23744"/>
        <dbReference type="ChEBI" id="CHEBI:16810"/>
        <dbReference type="ChEBI" id="CHEBI:29985"/>
        <dbReference type="ChEBI" id="CHEBI:57766"/>
        <dbReference type="ChEBI" id="CHEBI:57980"/>
        <dbReference type="EC" id="2.6.1.9"/>
    </reaction>
</comment>
<dbReference type="Proteomes" id="UP000305939">
    <property type="component" value="Unassembled WGS sequence"/>
</dbReference>
<dbReference type="InterPro" id="IPR015422">
    <property type="entry name" value="PyrdxlP-dep_Trfase_small"/>
</dbReference>
<protein>
    <recommendedName>
        <fullName evidence="3">histidinol-phosphate transaminase</fullName>
        <ecNumber evidence="3">2.6.1.9</ecNumber>
    </recommendedName>
</protein>
<comment type="similarity">
    <text evidence="2">Belongs to the class-II pyridoxal-phosphate-dependent aminotransferase family. Histidinol-phosphate aminotransferase subfamily.</text>
</comment>
<comment type="pathway">
    <text evidence="1">Amino-acid biosynthesis; L-histidine biosynthesis; L-histidine from 5-phospho-alpha-D-ribose 1-diphosphate: step 7/9.</text>
</comment>
<dbReference type="InterPro" id="IPR015424">
    <property type="entry name" value="PyrdxlP-dep_Trfase"/>
</dbReference>
<keyword evidence="5" id="KW-0028">Amino-acid biosynthesis</keyword>
<dbReference type="Gene3D" id="3.90.1150.10">
    <property type="entry name" value="Aspartate Aminotransferase, domain 1"/>
    <property type="match status" value="1"/>
</dbReference>
<evidence type="ECO:0000256" key="2">
    <source>
        <dbReference type="ARBA" id="ARBA00007970"/>
    </source>
</evidence>
<evidence type="ECO:0000256" key="6">
    <source>
        <dbReference type="ARBA" id="ARBA00022679"/>
    </source>
</evidence>
<dbReference type="PANTHER" id="PTHR43643:SF6">
    <property type="entry name" value="HISTIDINOL-PHOSPHATE AMINOTRANSFERASE"/>
    <property type="match status" value="1"/>
</dbReference>
<evidence type="ECO:0000259" key="10">
    <source>
        <dbReference type="Pfam" id="PF00155"/>
    </source>
</evidence>
<dbReference type="RefSeq" id="WP_136337079.1">
    <property type="nucleotide sequence ID" value="NZ_QXMP01000002.1"/>
</dbReference>
<dbReference type="OrthoDB" id="9813612at2"/>
<dbReference type="GO" id="GO:0000105">
    <property type="term" value="P:L-histidine biosynthetic process"/>
    <property type="evidence" value="ECO:0007669"/>
    <property type="project" value="UniProtKB-KW"/>
</dbReference>
<accession>A0A4S3LX77</accession>
<evidence type="ECO:0000256" key="1">
    <source>
        <dbReference type="ARBA" id="ARBA00005011"/>
    </source>
</evidence>
<name>A0A4S3LX77_9FLAO</name>
<sequence length="372" mass="41469">MNRRDWIRNSALGGGMALLGGIPSLYALTPEERKKFNPRPLEKVIKLSSNENPYGPSEQVREAIKSSFDIACRYPYSYADELAEMLAKKEGVTREQIIITGGSTEALKACGITFAANGGEIIAGKPTFLAMMTYASQWGAKVKWIPVNEEMQYDMPAINDAISSKTGLVFLCNPNNPTSTLLPKDVLLEYSEAIAKKTVLFSDEAYYDFIEDPKYPSLVSMVHEGKNVVVSRTFSKVYGMAGLRIGYLVTTPKLAEKIRSRVMAYSNVPAIQGAKAALDDKEFYNFSLKKNKEAKQMICNTLDSLGLEYAPSHTNFVFFHSGKPIRELHKAMLDKGVQIGRPFPPFTDWCRISTGTLEEVQRFCDGLKEIYV</sequence>